<feature type="transmembrane region" description="Helical" evidence="6">
    <location>
        <begin position="101"/>
        <end position="121"/>
    </location>
</feature>
<dbReference type="RefSeq" id="WP_204683888.1">
    <property type="nucleotide sequence ID" value="NZ_BSNR01000014.1"/>
</dbReference>
<evidence type="ECO:0000256" key="2">
    <source>
        <dbReference type="ARBA" id="ARBA00022475"/>
    </source>
</evidence>
<evidence type="ECO:0000256" key="1">
    <source>
        <dbReference type="ARBA" id="ARBA00004651"/>
    </source>
</evidence>
<dbReference type="Proteomes" id="UP001430149">
    <property type="component" value="Unassembled WGS sequence"/>
</dbReference>
<evidence type="ECO:0000256" key="3">
    <source>
        <dbReference type="ARBA" id="ARBA00022692"/>
    </source>
</evidence>
<keyword evidence="2" id="KW-1003">Cell membrane</keyword>
<proteinExistence type="predicted"/>
<evidence type="ECO:0000256" key="5">
    <source>
        <dbReference type="ARBA" id="ARBA00023136"/>
    </source>
</evidence>
<dbReference type="Pfam" id="PF06271">
    <property type="entry name" value="RDD"/>
    <property type="match status" value="1"/>
</dbReference>
<sequence>MDTSVGEGRQDLVIAGFWRRLGAFFIDSIIVGLVGALIGIVLFDSLARMGAPARLIGFVIALAYFGVLNSRIGDGQTLANRWLGIRVVDGQGQTLSLPRALLRYTVLGIPLFFNGLPLPGAALLSPVVGALVSLLVFGGCFAIVYLYVFNRRTRQSLHDLAVGSYVVRVQPEAGEAHFATVWQGHLAVVMVIALLSLGAPLIAKRLAQTDTFAGILPLYQTLEAQPHVMSAQVTRGSTSVWSSKSGSSTTRYLSALLRVDAPMINDADYARSIAQTMIKGDPHQAQEDVVTVVLAYGYDMGIASWWTKRTYIYKPWELQADSLGG</sequence>
<feature type="transmembrane region" description="Helical" evidence="6">
    <location>
        <begin position="49"/>
        <end position="68"/>
    </location>
</feature>
<dbReference type="PANTHER" id="PTHR36115">
    <property type="entry name" value="PROLINE-RICH ANTIGEN HOMOLOG-RELATED"/>
    <property type="match status" value="1"/>
</dbReference>
<dbReference type="EMBL" id="JADIKE010000039">
    <property type="protein sequence ID" value="MBM7127353.1"/>
    <property type="molecule type" value="Genomic_DNA"/>
</dbReference>
<keyword evidence="5 6" id="KW-0472">Membrane</keyword>
<evidence type="ECO:0000313" key="9">
    <source>
        <dbReference type="Proteomes" id="UP001430149"/>
    </source>
</evidence>
<accession>A0ABS2K805</accession>
<feature type="transmembrane region" description="Helical" evidence="6">
    <location>
        <begin position="21"/>
        <end position="43"/>
    </location>
</feature>
<dbReference type="InterPro" id="IPR051791">
    <property type="entry name" value="Pra-immunoreactive"/>
</dbReference>
<reference evidence="8" key="1">
    <citation type="submission" date="2020-10" db="EMBL/GenBank/DDBJ databases">
        <title>Phylogeny of dyella-like bacteria.</title>
        <authorList>
            <person name="Fu J."/>
        </authorList>
    </citation>
    <scope>NUCLEOTIDE SEQUENCE</scope>
    <source>
        <strain evidence="8">DHOC52</strain>
    </source>
</reference>
<name>A0ABS2K805_9GAMM</name>
<feature type="domain" description="RDD" evidence="7">
    <location>
        <begin position="15"/>
        <end position="162"/>
    </location>
</feature>
<keyword evidence="4 6" id="KW-1133">Transmembrane helix</keyword>
<organism evidence="8 9">
    <name type="scientific">Dyella flava</name>
    <dbReference type="NCBI Taxonomy" id="1920170"/>
    <lineage>
        <taxon>Bacteria</taxon>
        <taxon>Pseudomonadati</taxon>
        <taxon>Pseudomonadota</taxon>
        <taxon>Gammaproteobacteria</taxon>
        <taxon>Lysobacterales</taxon>
        <taxon>Rhodanobacteraceae</taxon>
        <taxon>Dyella</taxon>
    </lineage>
</organism>
<feature type="transmembrane region" description="Helical" evidence="6">
    <location>
        <begin position="127"/>
        <end position="148"/>
    </location>
</feature>
<gene>
    <name evidence="8" type="ORF">ISP19_18415</name>
</gene>
<dbReference type="InterPro" id="IPR010432">
    <property type="entry name" value="RDD"/>
</dbReference>
<evidence type="ECO:0000313" key="8">
    <source>
        <dbReference type="EMBL" id="MBM7127353.1"/>
    </source>
</evidence>
<comment type="subcellular location">
    <subcellularLocation>
        <location evidence="1">Cell membrane</location>
        <topology evidence="1">Multi-pass membrane protein</topology>
    </subcellularLocation>
</comment>
<evidence type="ECO:0000256" key="4">
    <source>
        <dbReference type="ARBA" id="ARBA00022989"/>
    </source>
</evidence>
<evidence type="ECO:0000256" key="6">
    <source>
        <dbReference type="SAM" id="Phobius"/>
    </source>
</evidence>
<evidence type="ECO:0000259" key="7">
    <source>
        <dbReference type="Pfam" id="PF06271"/>
    </source>
</evidence>
<keyword evidence="3 6" id="KW-0812">Transmembrane</keyword>
<protein>
    <submittedName>
        <fullName evidence="8">RDD family protein</fullName>
    </submittedName>
</protein>
<comment type="caution">
    <text evidence="8">The sequence shown here is derived from an EMBL/GenBank/DDBJ whole genome shotgun (WGS) entry which is preliminary data.</text>
</comment>
<keyword evidence="9" id="KW-1185">Reference proteome</keyword>
<feature type="transmembrane region" description="Helical" evidence="6">
    <location>
        <begin position="186"/>
        <end position="203"/>
    </location>
</feature>